<evidence type="ECO:0000256" key="8">
    <source>
        <dbReference type="ARBA" id="ARBA00023136"/>
    </source>
</evidence>
<name>A0ABN7T3C8_OIKDI</name>
<comment type="similarity">
    <text evidence="2 15">Belongs to the mitochondrial carrier (TC 2.A.29) family.</text>
</comment>
<keyword evidence="3 15" id="KW-0813">Transport</keyword>
<evidence type="ECO:0000256" key="7">
    <source>
        <dbReference type="ARBA" id="ARBA00023128"/>
    </source>
</evidence>
<evidence type="ECO:0000256" key="9">
    <source>
        <dbReference type="ARBA" id="ARBA00036243"/>
    </source>
</evidence>
<dbReference type="Pfam" id="PF00153">
    <property type="entry name" value="Mito_carr"/>
    <property type="match status" value="1"/>
</dbReference>
<dbReference type="InterPro" id="IPR023395">
    <property type="entry name" value="MCP_dom_sf"/>
</dbReference>
<keyword evidence="4" id="KW-0406">Ion transport</keyword>
<keyword evidence="5 14" id="KW-0812">Transmembrane</keyword>
<proteinExistence type="inferred from homology"/>
<evidence type="ECO:0000256" key="13">
    <source>
        <dbReference type="ARBA" id="ARBA00041894"/>
    </source>
</evidence>
<dbReference type="Proteomes" id="UP001158576">
    <property type="component" value="Chromosome 2"/>
</dbReference>
<comment type="subcellular location">
    <subcellularLocation>
        <location evidence="1">Mitochondrion membrane</location>
        <topology evidence="1">Multi-pass membrane protein</topology>
    </subcellularLocation>
</comment>
<evidence type="ECO:0000256" key="15">
    <source>
        <dbReference type="RuleBase" id="RU000488"/>
    </source>
</evidence>
<dbReference type="PROSITE" id="PS50920">
    <property type="entry name" value="SOLCAR"/>
    <property type="match status" value="1"/>
</dbReference>
<gene>
    <name evidence="16" type="ORF">OKIOD_LOCUS15026</name>
</gene>
<evidence type="ECO:0000256" key="14">
    <source>
        <dbReference type="PROSITE-ProRule" id="PRU00282"/>
    </source>
</evidence>
<evidence type="ECO:0000256" key="11">
    <source>
        <dbReference type="ARBA" id="ARBA00040418"/>
    </source>
</evidence>
<evidence type="ECO:0000256" key="3">
    <source>
        <dbReference type="ARBA" id="ARBA00022448"/>
    </source>
</evidence>
<evidence type="ECO:0000313" key="16">
    <source>
        <dbReference type="EMBL" id="CAG5111996.1"/>
    </source>
</evidence>
<evidence type="ECO:0000256" key="12">
    <source>
        <dbReference type="ARBA" id="ARBA00041873"/>
    </source>
</evidence>
<protein>
    <recommendedName>
        <fullName evidence="11">Mitoferrin-1</fullName>
    </recommendedName>
    <alternativeName>
        <fullName evidence="12">Mitochondrial iron transporter 1</fullName>
    </alternativeName>
    <alternativeName>
        <fullName evidence="13">Solute carrier family 25 member 37</fullName>
    </alternativeName>
</protein>
<keyword evidence="4" id="KW-0408">Iron</keyword>
<keyword evidence="17" id="KW-1185">Reference proteome</keyword>
<evidence type="ECO:0000256" key="10">
    <source>
        <dbReference type="ARBA" id="ARBA00037061"/>
    </source>
</evidence>
<dbReference type="EMBL" id="OU015567">
    <property type="protein sequence ID" value="CAG5111996.1"/>
    <property type="molecule type" value="Genomic_DNA"/>
</dbReference>
<organism evidence="16 17">
    <name type="scientific">Oikopleura dioica</name>
    <name type="common">Tunicate</name>
    <dbReference type="NCBI Taxonomy" id="34765"/>
    <lineage>
        <taxon>Eukaryota</taxon>
        <taxon>Metazoa</taxon>
        <taxon>Chordata</taxon>
        <taxon>Tunicata</taxon>
        <taxon>Appendicularia</taxon>
        <taxon>Copelata</taxon>
        <taxon>Oikopleuridae</taxon>
        <taxon>Oikopleura</taxon>
    </lineage>
</organism>
<dbReference type="InterPro" id="IPR018108">
    <property type="entry name" value="MCP_transmembrane"/>
</dbReference>
<comment type="function">
    <text evidence="10">Mitochondrial iron transporter that specifically mediates iron uptake in developing erythroid cells, thereby playing an essential role in heme biosynthesis.</text>
</comment>
<keyword evidence="7" id="KW-0496">Mitochondrion</keyword>
<feature type="repeat" description="Solcar" evidence="14">
    <location>
        <begin position="26"/>
        <end position="138"/>
    </location>
</feature>
<evidence type="ECO:0000256" key="5">
    <source>
        <dbReference type="ARBA" id="ARBA00022692"/>
    </source>
</evidence>
<keyword evidence="8 14" id="KW-0472">Membrane</keyword>
<comment type="catalytic activity">
    <reaction evidence="9">
        <text>Fe(2+)(in) = Fe(2+)(out)</text>
        <dbReference type="Rhea" id="RHEA:28486"/>
        <dbReference type="ChEBI" id="CHEBI:29033"/>
    </reaction>
</comment>
<evidence type="ECO:0000313" key="17">
    <source>
        <dbReference type="Proteomes" id="UP001158576"/>
    </source>
</evidence>
<sequence length="166" mass="17819">MNLPFSFIHFGIYDSLKDAVNPQNTYSPSTNALCGAVAGGVAAFVTTPLDVIKTVLNTQEGKLAAAGVNCDPCPTECSTRKLSGGSYVGSWQEAVYKIREINPGDPVRPFFRGCWARVITAAPGCALSWLAYEFMKTLLNSENSQQRVDTSISVEKTKTPATVGSF</sequence>
<dbReference type="PANTHER" id="PTHR45758">
    <property type="entry name" value="MITOFERRIN-1-RELATED"/>
    <property type="match status" value="1"/>
</dbReference>
<dbReference type="Gene3D" id="1.50.40.10">
    <property type="entry name" value="Mitochondrial carrier domain"/>
    <property type="match status" value="1"/>
</dbReference>
<accession>A0ABN7T3C8</accession>
<evidence type="ECO:0000256" key="1">
    <source>
        <dbReference type="ARBA" id="ARBA00004225"/>
    </source>
</evidence>
<dbReference type="PANTHER" id="PTHR45758:SF4">
    <property type="entry name" value="MITOFERRIN-1"/>
    <property type="match status" value="1"/>
</dbReference>
<evidence type="ECO:0000256" key="2">
    <source>
        <dbReference type="ARBA" id="ARBA00006375"/>
    </source>
</evidence>
<keyword evidence="4" id="KW-0410">Iron transport</keyword>
<evidence type="ECO:0000256" key="4">
    <source>
        <dbReference type="ARBA" id="ARBA00022496"/>
    </source>
</evidence>
<evidence type="ECO:0000256" key="6">
    <source>
        <dbReference type="ARBA" id="ARBA00022989"/>
    </source>
</evidence>
<reference evidence="16 17" key="1">
    <citation type="submission" date="2021-04" db="EMBL/GenBank/DDBJ databases">
        <authorList>
            <person name="Bliznina A."/>
        </authorList>
    </citation>
    <scope>NUCLEOTIDE SEQUENCE [LARGE SCALE GENOMIC DNA]</scope>
</reference>
<keyword evidence="6" id="KW-1133">Transmembrane helix</keyword>
<dbReference type="SUPFAM" id="SSF103506">
    <property type="entry name" value="Mitochondrial carrier"/>
    <property type="match status" value="1"/>
</dbReference>